<dbReference type="Proteomes" id="UP000001307">
    <property type="component" value="Unassembled WGS sequence"/>
</dbReference>
<evidence type="ECO:0000313" key="2">
    <source>
        <dbReference type="EMBL" id="CBY10336.1"/>
    </source>
</evidence>
<proteinExistence type="predicted"/>
<dbReference type="AlphaFoldDB" id="E4XID5"/>
<dbReference type="OrthoDB" id="10438668at2759"/>
<organism evidence="2">
    <name type="scientific">Oikopleura dioica</name>
    <name type="common">Tunicate</name>
    <dbReference type="NCBI Taxonomy" id="34765"/>
    <lineage>
        <taxon>Eukaryota</taxon>
        <taxon>Metazoa</taxon>
        <taxon>Chordata</taxon>
        <taxon>Tunicata</taxon>
        <taxon>Appendicularia</taxon>
        <taxon>Copelata</taxon>
        <taxon>Oikopleuridae</taxon>
        <taxon>Oikopleura</taxon>
    </lineage>
</organism>
<reference evidence="2" key="1">
    <citation type="journal article" date="2010" name="Science">
        <title>Plasticity of animal genome architecture unmasked by rapid evolution of a pelagic tunicate.</title>
        <authorList>
            <person name="Denoeud F."/>
            <person name="Henriet S."/>
            <person name="Mungpakdee S."/>
            <person name="Aury J.M."/>
            <person name="Da Silva C."/>
            <person name="Brinkmann H."/>
            <person name="Mikhaleva J."/>
            <person name="Olsen L.C."/>
            <person name="Jubin C."/>
            <person name="Canestro C."/>
            <person name="Bouquet J.M."/>
            <person name="Danks G."/>
            <person name="Poulain J."/>
            <person name="Campsteijn C."/>
            <person name="Adamski M."/>
            <person name="Cross I."/>
            <person name="Yadetie F."/>
            <person name="Muffato M."/>
            <person name="Louis A."/>
            <person name="Butcher S."/>
            <person name="Tsagkogeorga G."/>
            <person name="Konrad A."/>
            <person name="Singh S."/>
            <person name="Jensen M.F."/>
            <person name="Cong E.H."/>
            <person name="Eikeseth-Otteraa H."/>
            <person name="Noel B."/>
            <person name="Anthouard V."/>
            <person name="Porcel B.M."/>
            <person name="Kachouri-Lafond R."/>
            <person name="Nishino A."/>
            <person name="Ugolini M."/>
            <person name="Chourrout P."/>
            <person name="Nishida H."/>
            <person name="Aasland R."/>
            <person name="Huzurbazar S."/>
            <person name="Westhof E."/>
            <person name="Delsuc F."/>
            <person name="Lehrach H."/>
            <person name="Reinhardt R."/>
            <person name="Weissenbach J."/>
            <person name="Roy S.W."/>
            <person name="Artiguenave F."/>
            <person name="Postlethwait J.H."/>
            <person name="Manak J.R."/>
            <person name="Thompson E.M."/>
            <person name="Jaillon O."/>
            <person name="Du Pasquier L."/>
            <person name="Boudinot P."/>
            <person name="Liberles D.A."/>
            <person name="Volff J.N."/>
            <person name="Philippe H."/>
            <person name="Lenhard B."/>
            <person name="Roest Crollius H."/>
            <person name="Wincker P."/>
            <person name="Chourrout D."/>
        </authorList>
    </citation>
    <scope>NUCLEOTIDE SEQUENCE [LARGE SCALE GENOMIC DNA]</scope>
</reference>
<protein>
    <submittedName>
        <fullName evidence="2">Uncharacterized protein</fullName>
    </submittedName>
</protein>
<feature type="region of interest" description="Disordered" evidence="1">
    <location>
        <begin position="134"/>
        <end position="191"/>
    </location>
</feature>
<sequence length="205" mass="23091">MGGRVSVINNTEVTVKVQFWQVSPLYSKTLKKGEKWVQETGAVHFTVKVIVQESDDYLFGSDCGVLRGAERIVPASEWPLYEKIFHYSSTGWYFKGDNILSISGGPDLKSADFTGKPLLIRKIPKRSASEYIEALSDQKQRSSSTSKIDKTKSSETEDEENNSLRRQTSSTSTTSNYSEQPSMDAIFENMKTTENISHIRVRKSD</sequence>
<accession>E4XID5</accession>
<keyword evidence="3" id="KW-1185">Reference proteome</keyword>
<name>E4XID5_OIKDI</name>
<dbReference type="InParanoid" id="E4XID5"/>
<evidence type="ECO:0000313" key="3">
    <source>
        <dbReference type="Proteomes" id="UP000001307"/>
    </source>
</evidence>
<dbReference type="EMBL" id="FN653055">
    <property type="protein sequence ID" value="CBY10336.1"/>
    <property type="molecule type" value="Genomic_DNA"/>
</dbReference>
<gene>
    <name evidence="2" type="ORF">GSOID_T00012356001</name>
</gene>
<evidence type="ECO:0000256" key="1">
    <source>
        <dbReference type="SAM" id="MobiDB-lite"/>
    </source>
</evidence>